<dbReference type="OrthoDB" id="9806726at2"/>
<dbReference type="PANTHER" id="PTHR42734">
    <property type="entry name" value="METAL TRANSPORT SYSTEM ATP-BINDING PROTEIN TM_0124-RELATED"/>
    <property type="match status" value="1"/>
</dbReference>
<proteinExistence type="inferred from homology"/>
<evidence type="ECO:0000259" key="5">
    <source>
        <dbReference type="PROSITE" id="PS50893"/>
    </source>
</evidence>
<dbReference type="Pfam" id="PF00005">
    <property type="entry name" value="ABC_tran"/>
    <property type="match status" value="1"/>
</dbReference>
<organism evidence="6 7">
    <name type="scientific">Desulfofarcimen acetoxidans (strain ATCC 49208 / DSM 771 / KCTC 5769 / VKM B-1644 / 5575)</name>
    <name type="common">Desulfotomaculum acetoxidans</name>
    <dbReference type="NCBI Taxonomy" id="485916"/>
    <lineage>
        <taxon>Bacteria</taxon>
        <taxon>Bacillati</taxon>
        <taxon>Bacillota</taxon>
        <taxon>Clostridia</taxon>
        <taxon>Eubacteriales</taxon>
        <taxon>Peptococcaceae</taxon>
        <taxon>Desulfofarcimen</taxon>
    </lineage>
</organism>
<dbReference type="eggNOG" id="COG1121">
    <property type="taxonomic scope" value="Bacteria"/>
</dbReference>
<dbReference type="SUPFAM" id="SSF52540">
    <property type="entry name" value="P-loop containing nucleoside triphosphate hydrolases"/>
    <property type="match status" value="1"/>
</dbReference>
<comment type="similarity">
    <text evidence="1">Belongs to the ABC transporter superfamily.</text>
</comment>
<dbReference type="GO" id="GO:0005524">
    <property type="term" value="F:ATP binding"/>
    <property type="evidence" value="ECO:0007669"/>
    <property type="project" value="UniProtKB-KW"/>
</dbReference>
<dbReference type="PANTHER" id="PTHR42734:SF17">
    <property type="entry name" value="METAL TRANSPORT SYSTEM ATP-BINDING PROTEIN TM_0124-RELATED"/>
    <property type="match status" value="1"/>
</dbReference>
<dbReference type="InterPro" id="IPR027417">
    <property type="entry name" value="P-loop_NTPase"/>
</dbReference>
<dbReference type="PROSITE" id="PS50893">
    <property type="entry name" value="ABC_TRANSPORTER_2"/>
    <property type="match status" value="1"/>
</dbReference>
<evidence type="ECO:0000256" key="1">
    <source>
        <dbReference type="ARBA" id="ARBA00005417"/>
    </source>
</evidence>
<dbReference type="CDD" id="cd03235">
    <property type="entry name" value="ABC_Metallic_Cations"/>
    <property type="match status" value="1"/>
</dbReference>
<dbReference type="AlphaFoldDB" id="C8VZA6"/>
<dbReference type="InterPro" id="IPR050153">
    <property type="entry name" value="Metal_Ion_Import_ABC"/>
</dbReference>
<dbReference type="KEGG" id="dae:Dtox_4183"/>
<dbReference type="Gene3D" id="3.40.50.300">
    <property type="entry name" value="P-loop containing nucleotide triphosphate hydrolases"/>
    <property type="match status" value="1"/>
</dbReference>
<sequence>MEQIALVEIKNLYYSFTEKTILEAINLEVYQGDYLALIGPNGSGKTTLLKLILGLYKPLRGDIKLFGQDIGQFRDWPRVGYVPQKATHFDHRFPATVEEVVAAGRFGRVGVGRRLTAADKEVVRYSLELVGMRDNSSALIGRLSGGQQQRVFIARALAGSPELLILDEPVVGLDAGAQERFYSMLSSLNKDQNMTLITVSHDTGAIGAQVNKLACINRRLIYHGSPLDIPAGETLASLYGMAVRAVSHHH</sequence>
<reference evidence="6 7" key="1">
    <citation type="journal article" date="2009" name="Stand. Genomic Sci.">
        <title>Complete genome sequence of Desulfotomaculum acetoxidans type strain (5575).</title>
        <authorList>
            <person name="Spring S."/>
            <person name="Lapidus A."/>
            <person name="Schroder M."/>
            <person name="Gleim D."/>
            <person name="Sims D."/>
            <person name="Meincke L."/>
            <person name="Glavina Del Rio T."/>
            <person name="Tice H."/>
            <person name="Copeland A."/>
            <person name="Cheng J.F."/>
            <person name="Lucas S."/>
            <person name="Chen F."/>
            <person name="Nolan M."/>
            <person name="Bruce D."/>
            <person name="Goodwin L."/>
            <person name="Pitluck S."/>
            <person name="Ivanova N."/>
            <person name="Mavromatis K."/>
            <person name="Mikhailova N."/>
            <person name="Pati A."/>
            <person name="Chen A."/>
            <person name="Palaniappan K."/>
            <person name="Land M."/>
            <person name="Hauser L."/>
            <person name="Chang Y.J."/>
            <person name="Jeffries C.D."/>
            <person name="Chain P."/>
            <person name="Saunders E."/>
            <person name="Brettin T."/>
            <person name="Detter J.C."/>
            <person name="Goker M."/>
            <person name="Bristow J."/>
            <person name="Eisen J.A."/>
            <person name="Markowitz V."/>
            <person name="Hugenholtz P."/>
            <person name="Kyrpides N.C."/>
            <person name="Klenk H.P."/>
            <person name="Han C."/>
        </authorList>
    </citation>
    <scope>NUCLEOTIDE SEQUENCE [LARGE SCALE GENOMIC DNA]</scope>
    <source>
        <strain evidence="7">ATCC 49208 / DSM 771 / VKM B-1644</strain>
    </source>
</reference>
<dbReference type="STRING" id="485916.Dtox_4183"/>
<name>C8VZA6_DESAS</name>
<dbReference type="InterPro" id="IPR003593">
    <property type="entry name" value="AAA+_ATPase"/>
</dbReference>
<evidence type="ECO:0000256" key="2">
    <source>
        <dbReference type="ARBA" id="ARBA00022448"/>
    </source>
</evidence>
<dbReference type="InterPro" id="IPR003439">
    <property type="entry name" value="ABC_transporter-like_ATP-bd"/>
</dbReference>
<evidence type="ECO:0000256" key="4">
    <source>
        <dbReference type="ARBA" id="ARBA00022840"/>
    </source>
</evidence>
<keyword evidence="7" id="KW-1185">Reference proteome</keyword>
<dbReference type="HOGENOM" id="CLU_000604_1_11_9"/>
<evidence type="ECO:0000313" key="7">
    <source>
        <dbReference type="Proteomes" id="UP000002217"/>
    </source>
</evidence>
<dbReference type="GO" id="GO:0016887">
    <property type="term" value="F:ATP hydrolysis activity"/>
    <property type="evidence" value="ECO:0007669"/>
    <property type="project" value="InterPro"/>
</dbReference>
<keyword evidence="4" id="KW-0067">ATP-binding</keyword>
<dbReference type="SMART" id="SM00382">
    <property type="entry name" value="AAA"/>
    <property type="match status" value="1"/>
</dbReference>
<accession>C8VZA6</accession>
<dbReference type="PROSITE" id="PS00211">
    <property type="entry name" value="ABC_TRANSPORTER_1"/>
    <property type="match status" value="1"/>
</dbReference>
<evidence type="ECO:0000256" key="3">
    <source>
        <dbReference type="ARBA" id="ARBA00022741"/>
    </source>
</evidence>
<evidence type="ECO:0000313" key="6">
    <source>
        <dbReference type="EMBL" id="ACV64851.1"/>
    </source>
</evidence>
<keyword evidence="2" id="KW-0813">Transport</keyword>
<dbReference type="InterPro" id="IPR017871">
    <property type="entry name" value="ABC_transporter-like_CS"/>
</dbReference>
<dbReference type="FunFam" id="3.40.50.300:FF:000134">
    <property type="entry name" value="Iron-enterobactin ABC transporter ATP-binding protein"/>
    <property type="match status" value="1"/>
</dbReference>
<protein>
    <submittedName>
        <fullName evidence="6">ABC transporter related</fullName>
    </submittedName>
</protein>
<feature type="domain" description="ABC transporter" evidence="5">
    <location>
        <begin position="7"/>
        <end position="243"/>
    </location>
</feature>
<keyword evidence="3" id="KW-0547">Nucleotide-binding</keyword>
<dbReference type="Proteomes" id="UP000002217">
    <property type="component" value="Chromosome"/>
</dbReference>
<dbReference type="RefSeq" id="WP_015759521.1">
    <property type="nucleotide sequence ID" value="NC_013216.1"/>
</dbReference>
<gene>
    <name evidence="6" type="ordered locus">Dtox_4183</name>
</gene>
<dbReference type="EMBL" id="CP001720">
    <property type="protein sequence ID" value="ACV64851.1"/>
    <property type="molecule type" value="Genomic_DNA"/>
</dbReference>